<protein>
    <recommendedName>
        <fullName evidence="5">N-acetyltransferase domain-containing protein</fullName>
    </recommendedName>
</protein>
<dbReference type="Pfam" id="PF00583">
    <property type="entry name" value="Acetyltransf_1"/>
    <property type="match status" value="1"/>
</dbReference>
<feature type="domain" description="N-acetyltransferase" evidence="5">
    <location>
        <begin position="709"/>
        <end position="853"/>
    </location>
</feature>
<dbReference type="EMBL" id="CCAG010009526">
    <property type="status" value="NOT_ANNOTATED_CDS"/>
    <property type="molecule type" value="Genomic_DNA"/>
</dbReference>
<dbReference type="InterPro" id="IPR011011">
    <property type="entry name" value="Znf_FYVE_PHD"/>
</dbReference>
<evidence type="ECO:0000256" key="3">
    <source>
        <dbReference type="ARBA" id="ARBA00022833"/>
    </source>
</evidence>
<name>A0A1B0G3E2_GLOMM</name>
<evidence type="ECO:0000313" key="7">
    <source>
        <dbReference type="Proteomes" id="UP000092444"/>
    </source>
</evidence>
<dbReference type="SUPFAM" id="SSF55729">
    <property type="entry name" value="Acyl-CoA N-acyltransferases (Nat)"/>
    <property type="match status" value="1"/>
</dbReference>
<evidence type="ECO:0000256" key="1">
    <source>
        <dbReference type="ARBA" id="ARBA00022723"/>
    </source>
</evidence>
<dbReference type="Gene3D" id="3.90.980.20">
    <property type="match status" value="1"/>
</dbReference>
<keyword evidence="2" id="KW-0863">Zinc-finger</keyword>
<dbReference type="STRING" id="37546.A0A1B0G3E2"/>
<evidence type="ECO:0000259" key="5">
    <source>
        <dbReference type="PROSITE" id="PS51186"/>
    </source>
</evidence>
<organism evidence="6 7">
    <name type="scientific">Glossina morsitans morsitans</name>
    <name type="common">Savannah tsetse fly</name>
    <dbReference type="NCBI Taxonomy" id="37546"/>
    <lineage>
        <taxon>Eukaryota</taxon>
        <taxon>Metazoa</taxon>
        <taxon>Ecdysozoa</taxon>
        <taxon>Arthropoda</taxon>
        <taxon>Hexapoda</taxon>
        <taxon>Insecta</taxon>
        <taxon>Pterygota</taxon>
        <taxon>Neoptera</taxon>
        <taxon>Endopterygota</taxon>
        <taxon>Diptera</taxon>
        <taxon>Brachycera</taxon>
        <taxon>Muscomorpha</taxon>
        <taxon>Hippoboscoidea</taxon>
        <taxon>Glossinidae</taxon>
        <taxon>Glossina</taxon>
    </lineage>
</organism>
<dbReference type="EnsemblMetazoa" id="GMOY007843-RA">
    <property type="protein sequence ID" value="GMOY007843-PA"/>
    <property type="gene ID" value="GMOY007843"/>
</dbReference>
<dbReference type="PROSITE" id="PS51186">
    <property type="entry name" value="GNAT"/>
    <property type="match status" value="1"/>
</dbReference>
<dbReference type="PhylomeDB" id="A0A1B0G3E2"/>
<feature type="compositionally biased region" description="Basic and acidic residues" evidence="4">
    <location>
        <begin position="435"/>
        <end position="445"/>
    </location>
</feature>
<accession>A0A1B0G3E2</accession>
<dbReference type="FunFam" id="3.40.630.30:FF:000013">
    <property type="entry name" value="cysteine-rich protein 2-binding protein-like"/>
    <property type="match status" value="1"/>
</dbReference>
<evidence type="ECO:0000256" key="2">
    <source>
        <dbReference type="ARBA" id="ARBA00022771"/>
    </source>
</evidence>
<dbReference type="PANTHER" id="PTHR20916">
    <property type="entry name" value="CYSTEINE AND GLYCINE-RICH PROTEIN 2 BINDING PROTEIN"/>
    <property type="match status" value="1"/>
</dbReference>
<dbReference type="PROSITE" id="PS01359">
    <property type="entry name" value="ZF_PHD_1"/>
    <property type="match status" value="1"/>
</dbReference>
<feature type="region of interest" description="Disordered" evidence="4">
    <location>
        <begin position="413"/>
        <end position="463"/>
    </location>
</feature>
<reference evidence="6" key="1">
    <citation type="submission" date="2020-05" db="UniProtKB">
        <authorList>
            <consortium name="EnsemblMetazoa"/>
        </authorList>
    </citation>
    <scope>IDENTIFICATION</scope>
    <source>
        <strain evidence="6">Yale</strain>
    </source>
</reference>
<dbReference type="PANTHER" id="PTHR20916:SF26">
    <property type="entry name" value="CYSTEINE-RICH PROTEIN 2-BINDING PROTEIN"/>
    <property type="match status" value="1"/>
</dbReference>
<dbReference type="SUPFAM" id="SSF57903">
    <property type="entry name" value="FYVE/PHD zinc finger"/>
    <property type="match status" value="1"/>
</dbReference>
<evidence type="ECO:0000256" key="4">
    <source>
        <dbReference type="SAM" id="MobiDB-lite"/>
    </source>
</evidence>
<keyword evidence="7" id="KW-1185">Reference proteome</keyword>
<dbReference type="GO" id="GO:0004402">
    <property type="term" value="F:histone acetyltransferase activity"/>
    <property type="evidence" value="ECO:0007669"/>
    <property type="project" value="TreeGrafter"/>
</dbReference>
<dbReference type="GO" id="GO:0008270">
    <property type="term" value="F:zinc ion binding"/>
    <property type="evidence" value="ECO:0007669"/>
    <property type="project" value="UniProtKB-KW"/>
</dbReference>
<dbReference type="AlphaFoldDB" id="A0A1B0G3E2"/>
<dbReference type="InterPro" id="IPR000182">
    <property type="entry name" value="GNAT_dom"/>
</dbReference>
<dbReference type="Gene3D" id="3.40.630.30">
    <property type="match status" value="1"/>
</dbReference>
<dbReference type="CDD" id="cd04301">
    <property type="entry name" value="NAT_SF"/>
    <property type="match status" value="1"/>
</dbReference>
<dbReference type="InterPro" id="IPR016181">
    <property type="entry name" value="Acyl_CoA_acyltransferase"/>
</dbReference>
<keyword evidence="3" id="KW-0862">Zinc</keyword>
<keyword evidence="1" id="KW-0479">Metal-binding</keyword>
<proteinExistence type="predicted"/>
<dbReference type="Proteomes" id="UP000092444">
    <property type="component" value="Unassembled WGS sequence"/>
</dbReference>
<dbReference type="InterPro" id="IPR019786">
    <property type="entry name" value="Zinc_finger_PHD-type_CS"/>
</dbReference>
<dbReference type="VEuPathDB" id="VectorBase:GMOY007843"/>
<sequence>MDIIECTYCLSRINDDNYEKNENYLHCQQCQRDVHIKCLKRASTPGDLFGDVFFDFVCYKCVQLNYDNNPSTLKMANADSAKAIREKFTRLRMPWLLVIVLTLYNLSIKSKGLSRHHGYFHWRTHIVSFIDKNWNYLFEHGVKKRKNWIGSVSGTLSHNSPRFFTSGQELFKENGWWKLTHANKSPKDIYKLYEEICRNRQLERMDKRRFDNNCSRTDSIEQDNKRLRPCESDEDSILAESCSRTIPYMGRKPKKVLKNLNVLDDEVVSKVSQNSLDSSTTLEETMPLNTVQSNLMDFLAENFADDNLNMFNALPNIAPEPLVETEIKSDILPLLDTDNDDPNLYSDNALIKSEPVDLNEHLYSDFYSHLTAEPKLDNIYNPQQIAEVQQKHLLGVLNTGDITRSGDFFTTNSEHSYDDGEEESTNTSSTKAVHFAKDDIESRPDSEEEGGNSTGSDTEDEAYKPRILQVTNFQQATTEDLNSSKIKEEPKIVELPIKKKAKMIEANAEQNEPMSACKPSLFTKNPRRNWPWLLDQGKEESEEILTESAEHLEREYSQLVPMSEYEESEVLRKLRKIIALEEKCQLHIPCFIRRYYRKLCIREWKREHGKPLFNLDNYLGNTKTNRDQEEKSKIIDRYQLISLSSMDARKSFYARIAGSSQNELFESPYTQRILHPFVYRDKKCFPPFLKLMCELKFKVNGIPPTRAPVDYCYVRPNHIAAVNALLQTMFWPGIDMSECLSYPDFSVVALYRKLIIGCGFLVPDVGFNEAYISFMAVRPGWQRSGVATFMLYHLIQTCMTKDITLHVSATNPAVVLYQKFGFKIEEIILDFYEKYLPMNSKHSRNAFFLRLMR</sequence>
<evidence type="ECO:0000313" key="6">
    <source>
        <dbReference type="EnsemblMetazoa" id="GMOY007843-PA"/>
    </source>
</evidence>